<dbReference type="Proteomes" id="UP000237662">
    <property type="component" value="Unassembled WGS sequence"/>
</dbReference>
<gene>
    <name evidence="1" type="ORF">CLV84_0065</name>
</gene>
<keyword evidence="2" id="KW-1185">Reference proteome</keyword>
<dbReference type="EMBL" id="PTJC01000005">
    <property type="protein sequence ID" value="PPK87131.1"/>
    <property type="molecule type" value="Genomic_DNA"/>
</dbReference>
<evidence type="ECO:0000313" key="2">
    <source>
        <dbReference type="Proteomes" id="UP000237662"/>
    </source>
</evidence>
<protein>
    <submittedName>
        <fullName evidence="1">Uncharacterized protein</fullName>
    </submittedName>
</protein>
<sequence>MSAGGGAREGCSCENTNRTLQTIPKRVVISGVTHTFPEIDLQDYFRAAPARNAFWEVRWWAFLRGDAYVNPFHDLLYAFSRKTSQNLVNRSRPMRKVTFTPDRLCIRSIAGDTREFPYRELSVFELRWNQVFPAGPDSYSSAPGNYLLLVARSEGEEFRIPVACTGTSLSRLLRELYDQRVPLREFVNGMRSFRLATDIPYQRIQALKETYGISW</sequence>
<evidence type="ECO:0000313" key="1">
    <source>
        <dbReference type="EMBL" id="PPK87131.1"/>
    </source>
</evidence>
<reference evidence="1 2" key="1">
    <citation type="submission" date="2018-02" db="EMBL/GenBank/DDBJ databases">
        <title>Genomic Encyclopedia of Archaeal and Bacterial Type Strains, Phase II (KMG-II): from individual species to whole genera.</title>
        <authorList>
            <person name="Goeker M."/>
        </authorList>
    </citation>
    <scope>NUCLEOTIDE SEQUENCE [LARGE SCALE GENOMIC DNA]</scope>
    <source>
        <strain evidence="1 2">DSM 29526</strain>
    </source>
</reference>
<accession>A0A2S6I6L1</accession>
<name>A0A2S6I6L1_9BACT</name>
<organism evidence="1 2">
    <name type="scientific">Neolewinella xylanilytica</name>
    <dbReference type="NCBI Taxonomy" id="1514080"/>
    <lineage>
        <taxon>Bacteria</taxon>
        <taxon>Pseudomonadati</taxon>
        <taxon>Bacteroidota</taxon>
        <taxon>Saprospiria</taxon>
        <taxon>Saprospirales</taxon>
        <taxon>Lewinellaceae</taxon>
        <taxon>Neolewinella</taxon>
    </lineage>
</organism>
<dbReference type="AlphaFoldDB" id="A0A2S6I6L1"/>
<proteinExistence type="predicted"/>
<comment type="caution">
    <text evidence="1">The sequence shown here is derived from an EMBL/GenBank/DDBJ whole genome shotgun (WGS) entry which is preliminary data.</text>
</comment>